<evidence type="ECO:0000313" key="1">
    <source>
        <dbReference type="EMBL" id="KAF7336841.1"/>
    </source>
</evidence>
<keyword evidence="2" id="KW-1185">Reference proteome</keyword>
<protein>
    <submittedName>
        <fullName evidence="1">Uncharacterized protein</fullName>
    </submittedName>
</protein>
<reference evidence="1" key="1">
    <citation type="submission" date="2020-05" db="EMBL/GenBank/DDBJ databases">
        <title>Mycena genomes resolve the evolution of fungal bioluminescence.</title>
        <authorList>
            <person name="Tsai I.J."/>
        </authorList>
    </citation>
    <scope>NUCLEOTIDE SEQUENCE</scope>
    <source>
        <strain evidence="1">CCC161011</strain>
    </source>
</reference>
<dbReference type="AlphaFoldDB" id="A0A8H6XA83"/>
<dbReference type="Proteomes" id="UP000620124">
    <property type="component" value="Unassembled WGS sequence"/>
</dbReference>
<dbReference type="InterPro" id="IPR059179">
    <property type="entry name" value="MLKL-like_MCAfunc"/>
</dbReference>
<accession>A0A8H6XA83</accession>
<comment type="caution">
    <text evidence="1">The sequence shown here is derived from an EMBL/GenBank/DDBJ whole genome shotgun (WGS) entry which is preliminary data.</text>
</comment>
<gene>
    <name evidence="1" type="ORF">MVEN_02120200</name>
</gene>
<dbReference type="EMBL" id="JACAZI010000022">
    <property type="protein sequence ID" value="KAF7336841.1"/>
    <property type="molecule type" value="Genomic_DNA"/>
</dbReference>
<dbReference type="CDD" id="cd21037">
    <property type="entry name" value="MLKL_NTD"/>
    <property type="match status" value="1"/>
</dbReference>
<evidence type="ECO:0000313" key="2">
    <source>
        <dbReference type="Proteomes" id="UP000620124"/>
    </source>
</evidence>
<dbReference type="OrthoDB" id="2947195at2759"/>
<proteinExistence type="predicted"/>
<name>A0A8H6XA83_9AGAR</name>
<sequence length="334" mass="36942">MPHNLHELAERAEDLRTWCSLTPGMSTFQPITASALDVCRAAADLGENREAERLVDYVVSETEKLINRMAPLPLSPNVRQIVELFKTKLQEIQQIIEQMPRRSKNKAKLIMGHVFNTKARRLKAELKGLSHAFLEDAGISFKNTDLSHGECILELATLGVRTASAICDAPGLNFLKPAVGLAGILCETAKSAKSNREAARDLAKHSSAVTKSIVDCASKIDVFFMNNGEAPMALKSALAGVQAYLTVLQKPRRRMTSWMLANQEKERIAELTRALDKALALFTATNTVNIYAEIIRANLAPSTEWEKMAENQTITAFVPFLTVSQLTVFFLDMI</sequence>
<organism evidence="1 2">
    <name type="scientific">Mycena venus</name>
    <dbReference type="NCBI Taxonomy" id="2733690"/>
    <lineage>
        <taxon>Eukaryota</taxon>
        <taxon>Fungi</taxon>
        <taxon>Dikarya</taxon>
        <taxon>Basidiomycota</taxon>
        <taxon>Agaricomycotina</taxon>
        <taxon>Agaricomycetes</taxon>
        <taxon>Agaricomycetidae</taxon>
        <taxon>Agaricales</taxon>
        <taxon>Marasmiineae</taxon>
        <taxon>Mycenaceae</taxon>
        <taxon>Mycena</taxon>
    </lineage>
</organism>